<accession>A0A2A8CZ91</accession>
<evidence type="ECO:0000313" key="2">
    <source>
        <dbReference type="Proteomes" id="UP000220102"/>
    </source>
</evidence>
<protein>
    <submittedName>
        <fullName evidence="1">Uncharacterized protein</fullName>
    </submittedName>
</protein>
<reference evidence="1 2" key="1">
    <citation type="submission" date="2017-10" db="EMBL/GenBank/DDBJ databases">
        <title>Draft genome of Longibacter Salinarum.</title>
        <authorList>
            <person name="Goh K.M."/>
            <person name="Shamsir M.S."/>
            <person name="Lim S.W."/>
        </authorList>
    </citation>
    <scope>NUCLEOTIDE SEQUENCE [LARGE SCALE GENOMIC DNA]</scope>
    <source>
        <strain evidence="1 2">KCTC 52045</strain>
    </source>
</reference>
<name>A0A2A8CZ91_9BACT</name>
<keyword evidence="2" id="KW-1185">Reference proteome</keyword>
<dbReference type="Proteomes" id="UP000220102">
    <property type="component" value="Unassembled WGS sequence"/>
</dbReference>
<gene>
    <name evidence="1" type="ORF">CRI94_08275</name>
</gene>
<dbReference type="EMBL" id="PDEQ01000003">
    <property type="protein sequence ID" value="PEN14032.1"/>
    <property type="molecule type" value="Genomic_DNA"/>
</dbReference>
<dbReference type="AlphaFoldDB" id="A0A2A8CZ91"/>
<evidence type="ECO:0000313" key="1">
    <source>
        <dbReference type="EMBL" id="PEN14032.1"/>
    </source>
</evidence>
<comment type="caution">
    <text evidence="1">The sequence shown here is derived from an EMBL/GenBank/DDBJ whole genome shotgun (WGS) entry which is preliminary data.</text>
</comment>
<dbReference type="OrthoDB" id="1523307at2"/>
<proteinExistence type="predicted"/>
<sequence>MPLSVELFTGAVHDVERTQYEILGGLKTARDAFSDNRIYPHLGQLVKFYRAITTMLETSEQMRSQRNGTLSGVDWDDMELTYEWPQLDGDDMSVVADLIEWALPYVQDTLNEGKSVFEFVDEQLEVETVGIVPSYLKEGYLMVPDRTDHEFRVFRYTMSIVHDEGEKARMLRTTLCRSVSCEDVEPHPSTIKLELVKERRDLPNPATYFFDSGVPFPYEETMLPVVKRRLLRHLTRETGRA</sequence>
<organism evidence="1 2">
    <name type="scientific">Longibacter salinarum</name>
    <dbReference type="NCBI Taxonomy" id="1850348"/>
    <lineage>
        <taxon>Bacteria</taxon>
        <taxon>Pseudomonadati</taxon>
        <taxon>Rhodothermota</taxon>
        <taxon>Rhodothermia</taxon>
        <taxon>Rhodothermales</taxon>
        <taxon>Salisaetaceae</taxon>
        <taxon>Longibacter</taxon>
    </lineage>
</organism>
<dbReference type="RefSeq" id="WP_098075196.1">
    <property type="nucleotide sequence ID" value="NZ_PDEQ01000003.1"/>
</dbReference>